<dbReference type="Gene3D" id="2.120.10.30">
    <property type="entry name" value="TolB, C-terminal domain"/>
    <property type="match status" value="1"/>
</dbReference>
<dbReference type="InterPro" id="IPR011042">
    <property type="entry name" value="6-blade_b-propeller_TolB-like"/>
</dbReference>
<feature type="signal peptide" evidence="1">
    <location>
        <begin position="1"/>
        <end position="17"/>
    </location>
</feature>
<feature type="chain" id="PRO_5041964027" description="SMP-30/Gluconolactonase/LRE-like region domain-containing protein" evidence="1">
    <location>
        <begin position="18"/>
        <end position="317"/>
    </location>
</feature>
<accession>A0AAD7BGK3</accession>
<keyword evidence="1" id="KW-0732">Signal</keyword>
<proteinExistence type="predicted"/>
<keyword evidence="3" id="KW-1185">Reference proteome</keyword>
<dbReference type="InterPro" id="IPR052998">
    <property type="entry name" value="Hetero-Diels-Alderase-like"/>
</dbReference>
<gene>
    <name evidence="2" type="ORF">FB45DRAFT_754733</name>
</gene>
<sequence length="317" mass="33084">MIASLFVSCLLALSAFAAEYPTRVIYQDLSDPSLENIAVRSSGNLLITSVTSSTLYTLDPTATNPSLTNVITLPGANCLTGIVEGQPEVFALISSSMNLTLRRAAPGSVTVWSVDLTSGIPLVRQIAVVANTTILDGVSTVPGSPNLILAADPDVGAVWQINMATGEAQLAVVDVSMAPGAPAPALGINGLHMNDEGMLYYSNSQQTTFLRMPLNLTGASGNTVQPAGDDHEYDDFTFDAQGRIWVATHTGAVTLLTPETDGSFQTEIVAGSLIEPSVFMEPTSAEFGRGSPAQEATLYVTTEDGQLIAVNTTSAEA</sequence>
<evidence type="ECO:0000256" key="1">
    <source>
        <dbReference type="SAM" id="SignalP"/>
    </source>
</evidence>
<dbReference type="PANTHER" id="PTHR42060">
    <property type="entry name" value="NHL REPEAT-CONTAINING PROTEIN-RELATED"/>
    <property type="match status" value="1"/>
</dbReference>
<comment type="caution">
    <text evidence="2">The sequence shown here is derived from an EMBL/GenBank/DDBJ whole genome shotgun (WGS) entry which is preliminary data.</text>
</comment>
<evidence type="ECO:0008006" key="4">
    <source>
        <dbReference type="Google" id="ProtNLM"/>
    </source>
</evidence>
<dbReference type="SUPFAM" id="SSF63829">
    <property type="entry name" value="Calcium-dependent phosphotriesterase"/>
    <property type="match status" value="1"/>
</dbReference>
<name>A0AAD7BGK3_9AGAR</name>
<reference evidence="2" key="1">
    <citation type="submission" date="2023-03" db="EMBL/GenBank/DDBJ databases">
        <title>Massive genome expansion in bonnet fungi (Mycena s.s.) driven by repeated elements and novel gene families across ecological guilds.</title>
        <authorList>
            <consortium name="Lawrence Berkeley National Laboratory"/>
            <person name="Harder C.B."/>
            <person name="Miyauchi S."/>
            <person name="Viragh M."/>
            <person name="Kuo A."/>
            <person name="Thoen E."/>
            <person name="Andreopoulos B."/>
            <person name="Lu D."/>
            <person name="Skrede I."/>
            <person name="Drula E."/>
            <person name="Henrissat B."/>
            <person name="Morin E."/>
            <person name="Kohler A."/>
            <person name="Barry K."/>
            <person name="LaButti K."/>
            <person name="Morin E."/>
            <person name="Salamov A."/>
            <person name="Lipzen A."/>
            <person name="Mereny Z."/>
            <person name="Hegedus B."/>
            <person name="Baldrian P."/>
            <person name="Stursova M."/>
            <person name="Weitz H."/>
            <person name="Taylor A."/>
            <person name="Grigoriev I.V."/>
            <person name="Nagy L.G."/>
            <person name="Martin F."/>
            <person name="Kauserud H."/>
        </authorList>
    </citation>
    <scope>NUCLEOTIDE SEQUENCE</scope>
    <source>
        <strain evidence="2">9284</strain>
    </source>
</reference>
<protein>
    <recommendedName>
        <fullName evidence="4">SMP-30/Gluconolactonase/LRE-like region domain-containing protein</fullName>
    </recommendedName>
</protein>
<dbReference type="Proteomes" id="UP001221142">
    <property type="component" value="Unassembled WGS sequence"/>
</dbReference>
<evidence type="ECO:0000313" key="2">
    <source>
        <dbReference type="EMBL" id="KAJ7620427.1"/>
    </source>
</evidence>
<organism evidence="2 3">
    <name type="scientific">Roridomyces roridus</name>
    <dbReference type="NCBI Taxonomy" id="1738132"/>
    <lineage>
        <taxon>Eukaryota</taxon>
        <taxon>Fungi</taxon>
        <taxon>Dikarya</taxon>
        <taxon>Basidiomycota</taxon>
        <taxon>Agaricomycotina</taxon>
        <taxon>Agaricomycetes</taxon>
        <taxon>Agaricomycetidae</taxon>
        <taxon>Agaricales</taxon>
        <taxon>Marasmiineae</taxon>
        <taxon>Mycenaceae</taxon>
        <taxon>Roridomyces</taxon>
    </lineage>
</organism>
<dbReference type="AlphaFoldDB" id="A0AAD7BGK3"/>
<evidence type="ECO:0000313" key="3">
    <source>
        <dbReference type="Proteomes" id="UP001221142"/>
    </source>
</evidence>
<dbReference type="EMBL" id="JARKIF010000017">
    <property type="protein sequence ID" value="KAJ7620427.1"/>
    <property type="molecule type" value="Genomic_DNA"/>
</dbReference>
<dbReference type="PANTHER" id="PTHR42060:SF1">
    <property type="entry name" value="NHL REPEAT-CONTAINING PROTEIN"/>
    <property type="match status" value="1"/>
</dbReference>